<evidence type="ECO:0000313" key="3">
    <source>
        <dbReference type="Proteomes" id="UP000649753"/>
    </source>
</evidence>
<comment type="caution">
    <text evidence="2">The sequence shown here is derived from an EMBL/GenBank/DDBJ whole genome shotgun (WGS) entry which is preliminary data.</text>
</comment>
<dbReference type="AlphaFoldDB" id="A0A927LZH6"/>
<keyword evidence="3" id="KW-1185">Reference proteome</keyword>
<sequence>MTSGDVVEGAEPPRAPDPECGAADPTNGHTCVLPPGHHRAHRDEEMRGWWSDSTPERH</sequence>
<name>A0A927LZH6_9ACTN</name>
<proteinExistence type="predicted"/>
<feature type="region of interest" description="Disordered" evidence="1">
    <location>
        <begin position="1"/>
        <end position="58"/>
    </location>
</feature>
<dbReference type="EMBL" id="JADBEB010000001">
    <property type="protein sequence ID" value="MBE1485244.1"/>
    <property type="molecule type" value="Genomic_DNA"/>
</dbReference>
<dbReference type="Proteomes" id="UP000649753">
    <property type="component" value="Unassembled WGS sequence"/>
</dbReference>
<dbReference type="RefSeq" id="WP_192765471.1">
    <property type="nucleotide sequence ID" value="NZ_JADBEB010000001.1"/>
</dbReference>
<evidence type="ECO:0000313" key="2">
    <source>
        <dbReference type="EMBL" id="MBE1485244.1"/>
    </source>
</evidence>
<accession>A0A927LZH6</accession>
<reference evidence="2" key="1">
    <citation type="submission" date="2020-10" db="EMBL/GenBank/DDBJ databases">
        <title>Sequencing the genomes of 1000 actinobacteria strains.</title>
        <authorList>
            <person name="Klenk H.-P."/>
        </authorList>
    </citation>
    <scope>NUCLEOTIDE SEQUENCE</scope>
    <source>
        <strain evidence="2">DSM 46832</strain>
    </source>
</reference>
<organism evidence="2 3">
    <name type="scientific">Plantactinospora soyae</name>
    <dbReference type="NCBI Taxonomy" id="1544732"/>
    <lineage>
        <taxon>Bacteria</taxon>
        <taxon>Bacillati</taxon>
        <taxon>Actinomycetota</taxon>
        <taxon>Actinomycetes</taxon>
        <taxon>Micromonosporales</taxon>
        <taxon>Micromonosporaceae</taxon>
        <taxon>Plantactinospora</taxon>
    </lineage>
</organism>
<protein>
    <submittedName>
        <fullName evidence="2">Uncharacterized protein</fullName>
    </submittedName>
</protein>
<evidence type="ECO:0000256" key="1">
    <source>
        <dbReference type="SAM" id="MobiDB-lite"/>
    </source>
</evidence>
<gene>
    <name evidence="2" type="ORF">H4W31_000882</name>
</gene>